<evidence type="ECO:0000256" key="7">
    <source>
        <dbReference type="ARBA" id="ARBA00022989"/>
    </source>
</evidence>
<dbReference type="InterPro" id="IPR016174">
    <property type="entry name" value="Di-haem_cyt_TM"/>
</dbReference>
<evidence type="ECO:0000256" key="3">
    <source>
        <dbReference type="ARBA" id="ARBA00022617"/>
    </source>
</evidence>
<keyword evidence="6" id="KW-0249">Electron transport</keyword>
<dbReference type="PROSITE" id="PS51002">
    <property type="entry name" value="CYTB_NTER"/>
    <property type="match status" value="1"/>
</dbReference>
<evidence type="ECO:0000256" key="1">
    <source>
        <dbReference type="ARBA" id="ARBA00004141"/>
    </source>
</evidence>
<dbReference type="STRING" id="926550.CLDAP_20090"/>
<dbReference type="GO" id="GO:0016491">
    <property type="term" value="F:oxidoreductase activity"/>
    <property type="evidence" value="ECO:0007669"/>
    <property type="project" value="InterPro"/>
</dbReference>
<dbReference type="GO" id="GO:0022904">
    <property type="term" value="P:respiratory electron transport chain"/>
    <property type="evidence" value="ECO:0007669"/>
    <property type="project" value="InterPro"/>
</dbReference>
<comment type="subcellular location">
    <subcellularLocation>
        <location evidence="1">Membrane</location>
        <topology evidence="1">Multi-pass membrane protein</topology>
    </subcellularLocation>
</comment>
<keyword evidence="7 10" id="KW-1133">Transmembrane helix</keyword>
<dbReference type="InterPro" id="IPR036150">
    <property type="entry name" value="Cyt_b/b6_C_sf"/>
</dbReference>
<evidence type="ECO:0000256" key="6">
    <source>
        <dbReference type="ARBA" id="ARBA00022982"/>
    </source>
</evidence>
<evidence type="ECO:0000259" key="11">
    <source>
        <dbReference type="PROSITE" id="PS51002"/>
    </source>
</evidence>
<evidence type="ECO:0000256" key="9">
    <source>
        <dbReference type="ARBA" id="ARBA00023136"/>
    </source>
</evidence>
<dbReference type="Pfam" id="PF00033">
    <property type="entry name" value="Cytochrome_B"/>
    <property type="match status" value="1"/>
</dbReference>
<dbReference type="GO" id="GO:0046872">
    <property type="term" value="F:metal ion binding"/>
    <property type="evidence" value="ECO:0007669"/>
    <property type="project" value="UniProtKB-KW"/>
</dbReference>
<dbReference type="PANTHER" id="PTHR19271">
    <property type="entry name" value="CYTOCHROME B"/>
    <property type="match status" value="1"/>
</dbReference>
<dbReference type="AlphaFoldDB" id="I0I461"/>
<feature type="transmembrane region" description="Helical" evidence="10">
    <location>
        <begin position="331"/>
        <end position="351"/>
    </location>
</feature>
<dbReference type="InterPro" id="IPR005798">
    <property type="entry name" value="Cyt_b/b6_C"/>
</dbReference>
<dbReference type="SUPFAM" id="SSF81648">
    <property type="entry name" value="a domain/subunit of cytochrome bc1 complex (Ubiquinol-cytochrome c reductase)"/>
    <property type="match status" value="1"/>
</dbReference>
<dbReference type="GO" id="GO:0009055">
    <property type="term" value="F:electron transfer activity"/>
    <property type="evidence" value="ECO:0007669"/>
    <property type="project" value="InterPro"/>
</dbReference>
<feature type="transmembrane region" description="Helical" evidence="10">
    <location>
        <begin position="215"/>
        <end position="236"/>
    </location>
</feature>
<keyword evidence="9 10" id="KW-0472">Membrane</keyword>
<evidence type="ECO:0000256" key="8">
    <source>
        <dbReference type="ARBA" id="ARBA00023004"/>
    </source>
</evidence>
<feature type="transmembrane region" description="Helical" evidence="10">
    <location>
        <begin position="148"/>
        <end position="167"/>
    </location>
</feature>
<feature type="transmembrane region" description="Helical" evidence="10">
    <location>
        <begin position="66"/>
        <end position="89"/>
    </location>
</feature>
<dbReference type="PROSITE" id="PS51003">
    <property type="entry name" value="CYTB_CTER"/>
    <property type="match status" value="1"/>
</dbReference>
<dbReference type="GO" id="GO:0016020">
    <property type="term" value="C:membrane"/>
    <property type="evidence" value="ECO:0007669"/>
    <property type="project" value="UniProtKB-SubCell"/>
</dbReference>
<keyword evidence="5" id="KW-0479">Metal-binding</keyword>
<dbReference type="HOGENOM" id="CLU_521460_0_0_0"/>
<dbReference type="Pfam" id="PF00032">
    <property type="entry name" value="Cytochrom_B_C"/>
    <property type="match status" value="1"/>
</dbReference>
<reference evidence="13 14" key="1">
    <citation type="submission" date="2012-02" db="EMBL/GenBank/DDBJ databases">
        <title>Complete genome sequence of Caldilinea aerophila DSM 14535 (= NBRC 102666).</title>
        <authorList>
            <person name="Oguchi A."/>
            <person name="Hosoyama A."/>
            <person name="Sekine M."/>
            <person name="Fukai R."/>
            <person name="Kato Y."/>
            <person name="Nakamura S."/>
            <person name="Hanada S."/>
            <person name="Yamazaki S."/>
            <person name="Fujita N."/>
        </authorList>
    </citation>
    <scope>NUCLEOTIDE SEQUENCE [LARGE SCALE GENOMIC DNA]</scope>
    <source>
        <strain evidence="14">DSM 14535 / JCM 11387 / NBRC 104270 / STL-6-O1</strain>
    </source>
</reference>
<sequence length="522" mass="59285">MLDAADDVFTRITAGIPAAEVRRMIRGEPPGRPNPRLKPHSEAFLLHIKPTYYHESVTRFTHTFRLGLLSTYLFFVETITGLILMIWYAPTPERAYSDMIRLLSNVPFGQFMRDMHRLGAELMVAIVTLHMVRTYLTGSYKAPRQFTWFTGVILLVITLFLSFSGYLLPWDQLAFWAVTIGTSMAEAVPPAIVGETVNLLARGAPDIGANGLLRFYLLHVLFLPLLLFLFFFVHYYKVVHFGISLPSSEEEVGQDTANKVPADRRVYFLPDVMIDEASFLIGFTALMVLATTFFFSAPLESIANPQSTPLHTVAPWYFYWLQGLLKIADKTIAGVIIPGVLLVLLAAIPYLDRNPSRRARDRRVAIISGIVAGTVMIILSWMGTPYYAVQAAPAVEVVQELMPEEGAGLVREIGYKHLPLGIYDTREHPVTDDPEFNEVLHEFAAAIARYEEKDPTFNNAYGILKITQEQPNLKRITWEIYWVSPEGVEDRFVKTFFLHRDSLYWEQYGLKDFSFLRPATEE</sequence>
<feature type="domain" description="Cytochrome b/b6 N-terminal region profile" evidence="11">
    <location>
        <begin position="25"/>
        <end position="247"/>
    </location>
</feature>
<keyword evidence="8" id="KW-0408">Iron</keyword>
<dbReference type="SUPFAM" id="SSF81342">
    <property type="entry name" value="Transmembrane di-heme cytochromes"/>
    <property type="match status" value="1"/>
</dbReference>
<organism evidence="13 14">
    <name type="scientific">Caldilinea aerophila (strain DSM 14535 / JCM 11387 / NBRC 104270 / STL-6-O1)</name>
    <dbReference type="NCBI Taxonomy" id="926550"/>
    <lineage>
        <taxon>Bacteria</taxon>
        <taxon>Bacillati</taxon>
        <taxon>Chloroflexota</taxon>
        <taxon>Caldilineae</taxon>
        <taxon>Caldilineales</taxon>
        <taxon>Caldilineaceae</taxon>
        <taxon>Caldilinea</taxon>
    </lineage>
</organism>
<keyword evidence="4 10" id="KW-0812">Transmembrane</keyword>
<accession>I0I461</accession>
<keyword evidence="14" id="KW-1185">Reference proteome</keyword>
<dbReference type="Proteomes" id="UP000007880">
    <property type="component" value="Chromosome"/>
</dbReference>
<dbReference type="PANTHER" id="PTHR19271:SF16">
    <property type="entry name" value="CYTOCHROME B"/>
    <property type="match status" value="1"/>
</dbReference>
<evidence type="ECO:0000256" key="10">
    <source>
        <dbReference type="SAM" id="Phobius"/>
    </source>
</evidence>
<evidence type="ECO:0000259" key="12">
    <source>
        <dbReference type="PROSITE" id="PS51003"/>
    </source>
</evidence>
<feature type="domain" description="Cytochrome b/b6 C-terminal region profile" evidence="12">
    <location>
        <begin position="254"/>
        <end position="383"/>
    </location>
</feature>
<evidence type="ECO:0000313" key="14">
    <source>
        <dbReference type="Proteomes" id="UP000007880"/>
    </source>
</evidence>
<evidence type="ECO:0000256" key="4">
    <source>
        <dbReference type="ARBA" id="ARBA00022692"/>
    </source>
</evidence>
<protein>
    <submittedName>
        <fullName evidence="13">Cytochrome b</fullName>
    </submittedName>
</protein>
<dbReference type="EMBL" id="AP012337">
    <property type="protein sequence ID" value="BAM00049.1"/>
    <property type="molecule type" value="Genomic_DNA"/>
</dbReference>
<keyword evidence="2" id="KW-0813">Transport</keyword>
<feature type="transmembrane region" description="Helical" evidence="10">
    <location>
        <begin position="277"/>
        <end position="296"/>
    </location>
</feature>
<name>I0I461_CALAS</name>
<dbReference type="KEGG" id="cap:CLDAP_20090"/>
<dbReference type="eggNOG" id="COG1290">
    <property type="taxonomic scope" value="Bacteria"/>
</dbReference>
<dbReference type="InterPro" id="IPR027387">
    <property type="entry name" value="Cytb/b6-like_sf"/>
</dbReference>
<evidence type="ECO:0000256" key="5">
    <source>
        <dbReference type="ARBA" id="ARBA00022723"/>
    </source>
</evidence>
<gene>
    <name evidence="13" type="primary">petB</name>
    <name evidence="13" type="ordered locus">CLDAP_20090</name>
</gene>
<proteinExistence type="predicted"/>
<keyword evidence="3" id="KW-0349">Heme</keyword>
<dbReference type="Gene3D" id="1.20.810.10">
    <property type="entry name" value="Cytochrome Bc1 Complex, Chain C"/>
    <property type="match status" value="1"/>
</dbReference>
<evidence type="ECO:0000313" key="13">
    <source>
        <dbReference type="EMBL" id="BAM00049.1"/>
    </source>
</evidence>
<feature type="transmembrane region" description="Helical" evidence="10">
    <location>
        <begin position="173"/>
        <end position="194"/>
    </location>
</feature>
<feature type="transmembrane region" description="Helical" evidence="10">
    <location>
        <begin position="363"/>
        <end position="383"/>
    </location>
</feature>
<evidence type="ECO:0000256" key="2">
    <source>
        <dbReference type="ARBA" id="ARBA00022448"/>
    </source>
</evidence>
<dbReference type="InterPro" id="IPR005797">
    <property type="entry name" value="Cyt_b/b6_N"/>
</dbReference>